<evidence type="ECO:0000313" key="3">
    <source>
        <dbReference type="Proteomes" id="UP001530400"/>
    </source>
</evidence>
<keyword evidence="3" id="KW-1185">Reference proteome</keyword>
<gene>
    <name evidence="2" type="ORF">ACHAWO_007189</name>
</gene>
<dbReference type="Proteomes" id="UP001530400">
    <property type="component" value="Unassembled WGS sequence"/>
</dbReference>
<name>A0ABD3QZQ0_9STRA</name>
<dbReference type="EMBL" id="JALLPJ020000011">
    <property type="protein sequence ID" value="KAL3805201.1"/>
    <property type="molecule type" value="Genomic_DNA"/>
</dbReference>
<evidence type="ECO:0000256" key="1">
    <source>
        <dbReference type="SAM" id="MobiDB-lite"/>
    </source>
</evidence>
<sequence length="484" mass="53241">MMGTAIQPSSDSSDQSTSTRAPSSVTVVKSTNAHKILYPMPNSAGGISSIMWTGLEPLDMVERIAKMAISSSNLNGSSGNSEELKPGCSFLQYLAGEGTAPSDFGAFTGLKRKRDSFDDYDDDTSGCDLIAASVLDEQRSSDLTESTLTPWKPYTVLDNWTRSNQCKITDKNALLHLNHLVSIIKKFEQAAAEPKNKWCIPSYDRVQLMFTSNVASLSPDGDVFIILDGAVRQIQALIQMVQPVSPNAIEPRVKFTEFVSCNDGSKQLMAKPNPTRIMNGIVLSREPLSEKAQRQVFTAYLTEWLCQSRNWMNPYPDETVLKQMAHHFIHIGCIPGIQGVAIEAEAISKISTWLLNTRTRRWRPALERAFDGKRPAMLLMEDSLRVFKGDVLRPVIGWDGDILFAERGEYSKPIATWDMKKSSRLGSASSSNAEVLADNGGMPDLFPQAPDDLTSTLDGLGLLEDGHLFGDDNGQDCMLFAEGV</sequence>
<feature type="region of interest" description="Disordered" evidence="1">
    <location>
        <begin position="1"/>
        <end position="26"/>
    </location>
</feature>
<feature type="compositionally biased region" description="Low complexity" evidence="1">
    <location>
        <begin position="9"/>
        <end position="19"/>
    </location>
</feature>
<protein>
    <submittedName>
        <fullName evidence="2">Uncharacterized protein</fullName>
    </submittedName>
</protein>
<comment type="caution">
    <text evidence="2">The sequence shown here is derived from an EMBL/GenBank/DDBJ whole genome shotgun (WGS) entry which is preliminary data.</text>
</comment>
<proteinExistence type="predicted"/>
<organism evidence="2 3">
    <name type="scientific">Cyclotella atomus</name>
    <dbReference type="NCBI Taxonomy" id="382360"/>
    <lineage>
        <taxon>Eukaryota</taxon>
        <taxon>Sar</taxon>
        <taxon>Stramenopiles</taxon>
        <taxon>Ochrophyta</taxon>
        <taxon>Bacillariophyta</taxon>
        <taxon>Coscinodiscophyceae</taxon>
        <taxon>Thalassiosirophycidae</taxon>
        <taxon>Stephanodiscales</taxon>
        <taxon>Stephanodiscaceae</taxon>
        <taxon>Cyclotella</taxon>
    </lineage>
</organism>
<reference evidence="2 3" key="1">
    <citation type="submission" date="2024-10" db="EMBL/GenBank/DDBJ databases">
        <title>Updated reference genomes for cyclostephanoid diatoms.</title>
        <authorList>
            <person name="Roberts W.R."/>
            <person name="Alverson A.J."/>
        </authorList>
    </citation>
    <scope>NUCLEOTIDE SEQUENCE [LARGE SCALE GENOMIC DNA]</scope>
    <source>
        <strain evidence="2 3">AJA010-31</strain>
    </source>
</reference>
<evidence type="ECO:0000313" key="2">
    <source>
        <dbReference type="EMBL" id="KAL3805201.1"/>
    </source>
</evidence>
<accession>A0ABD3QZQ0</accession>
<dbReference type="AlphaFoldDB" id="A0ABD3QZQ0"/>
<dbReference type="Gene3D" id="1.10.10.60">
    <property type="entry name" value="Homeodomain-like"/>
    <property type="match status" value="1"/>
</dbReference>